<evidence type="ECO:0000313" key="1">
    <source>
        <dbReference type="EMBL" id="MBP2404622.1"/>
    </source>
</evidence>
<proteinExistence type="predicted"/>
<name>A0ABS4Y879_9ACTN</name>
<organism evidence="1 2">
    <name type="scientific">Streptomyces syringium</name>
    <dbReference type="NCBI Taxonomy" id="76729"/>
    <lineage>
        <taxon>Bacteria</taxon>
        <taxon>Bacillati</taxon>
        <taxon>Actinomycetota</taxon>
        <taxon>Actinomycetes</taxon>
        <taxon>Kitasatosporales</taxon>
        <taxon>Streptomycetaceae</taxon>
        <taxon>Streptomyces</taxon>
    </lineage>
</organism>
<evidence type="ECO:0000313" key="2">
    <source>
        <dbReference type="Proteomes" id="UP001519291"/>
    </source>
</evidence>
<dbReference type="RefSeq" id="WP_209516296.1">
    <property type="nucleotide sequence ID" value="NZ_JAGIOH010000001.1"/>
</dbReference>
<dbReference type="InterPro" id="IPR011990">
    <property type="entry name" value="TPR-like_helical_dom_sf"/>
</dbReference>
<dbReference type="Gene3D" id="1.10.260.40">
    <property type="entry name" value="lambda repressor-like DNA-binding domains"/>
    <property type="match status" value="1"/>
</dbReference>
<dbReference type="GeneID" id="91570966"/>
<keyword evidence="2" id="KW-1185">Reference proteome</keyword>
<dbReference type="EMBL" id="JAGIOH010000001">
    <property type="protein sequence ID" value="MBP2404622.1"/>
    <property type="molecule type" value="Genomic_DNA"/>
</dbReference>
<sequence>MASVHHWTGREASALRTALRMSMRGFAEQLGIALRTVAKWEKLGSATHPRPDTQAILDTALARATPQAQERFEALLSRPDRRTEARTPDHETWAEDIDRALVCLSHQNFTFAQDLLNRWLSRHDPTGIDDRSRYLYARSLALFGDLQRDRGTVVGPLSAHHSYNKARRLFNELGFSRRVAQVDLSLAVITEMSGQLGNSARQYEGLAADPRLSLRDRARARLWVGTALSKEGNSHYATRVITIAAQEFEDLGEPEDWSVAHQKLALAHLGTGDITRALHCIDIARQSSTADTPMQRVRLDTAHGHILLSDRGTQDDGMSVLKQAARTADHYGLNHQLRSIERIRRTYGGPPATRSTRGGRRG</sequence>
<protein>
    <submittedName>
        <fullName evidence="1">Transcriptional regulator with XRE-family HTH domain</fullName>
    </submittedName>
</protein>
<dbReference type="SUPFAM" id="SSF48452">
    <property type="entry name" value="TPR-like"/>
    <property type="match status" value="1"/>
</dbReference>
<dbReference type="InterPro" id="IPR010982">
    <property type="entry name" value="Lambda_DNA-bd_dom_sf"/>
</dbReference>
<gene>
    <name evidence="1" type="ORF">JO379_004091</name>
</gene>
<reference evidence="1 2" key="1">
    <citation type="submission" date="2021-03" db="EMBL/GenBank/DDBJ databases">
        <title>Sequencing the genomes of 1000 actinobacteria strains.</title>
        <authorList>
            <person name="Klenk H.-P."/>
        </authorList>
    </citation>
    <scope>NUCLEOTIDE SEQUENCE [LARGE SCALE GENOMIC DNA]</scope>
    <source>
        <strain evidence="1 2">DSM 41480</strain>
    </source>
</reference>
<dbReference type="Proteomes" id="UP001519291">
    <property type="component" value="Unassembled WGS sequence"/>
</dbReference>
<comment type="caution">
    <text evidence="1">The sequence shown here is derived from an EMBL/GenBank/DDBJ whole genome shotgun (WGS) entry which is preliminary data.</text>
</comment>
<accession>A0ABS4Y879</accession>